<keyword evidence="1 5" id="KW-0489">Methyltransferase</keyword>
<evidence type="ECO:0000256" key="4">
    <source>
        <dbReference type="ARBA" id="ARBA00038188"/>
    </source>
</evidence>
<gene>
    <name evidence="9" type="ORF">PV05_10977</name>
</gene>
<keyword evidence="6" id="KW-0752">Steroid biosynthesis</keyword>
<evidence type="ECO:0000256" key="2">
    <source>
        <dbReference type="ARBA" id="ARBA00022679"/>
    </source>
</evidence>
<dbReference type="EC" id="2.1.1.-" evidence="6"/>
<dbReference type="GO" id="GO:0005783">
    <property type="term" value="C:endoplasmic reticulum"/>
    <property type="evidence" value="ECO:0007669"/>
    <property type="project" value="TreeGrafter"/>
</dbReference>
<feature type="compositionally biased region" description="Acidic residues" evidence="7">
    <location>
        <begin position="29"/>
        <end position="40"/>
    </location>
</feature>
<dbReference type="PANTHER" id="PTHR44068:SF1">
    <property type="entry name" value="HYPOTHETICAL LOC100005854"/>
    <property type="match status" value="1"/>
</dbReference>
<keyword evidence="6" id="KW-0756">Sterol biosynthesis</keyword>
<evidence type="ECO:0000256" key="3">
    <source>
        <dbReference type="ARBA" id="ARBA00022691"/>
    </source>
</evidence>
<dbReference type="GO" id="GO:0006696">
    <property type="term" value="P:ergosterol biosynthetic process"/>
    <property type="evidence" value="ECO:0007669"/>
    <property type="project" value="TreeGrafter"/>
</dbReference>
<evidence type="ECO:0000256" key="6">
    <source>
        <dbReference type="RuleBase" id="RU362025"/>
    </source>
</evidence>
<name>A0A0D2EN36_9EURO</name>
<dbReference type="STRING" id="348802.A0A0D2EN36"/>
<evidence type="ECO:0000256" key="7">
    <source>
        <dbReference type="SAM" id="MobiDB-lite"/>
    </source>
</evidence>
<dbReference type="GO" id="GO:0032259">
    <property type="term" value="P:methylation"/>
    <property type="evidence" value="ECO:0007669"/>
    <property type="project" value="UniProtKB-KW"/>
</dbReference>
<keyword evidence="6" id="KW-1207">Sterol metabolism</keyword>
<dbReference type="InterPro" id="IPR030384">
    <property type="entry name" value="MeTrfase_SMT"/>
</dbReference>
<dbReference type="RefSeq" id="XP_013309868.1">
    <property type="nucleotide sequence ID" value="XM_013454414.1"/>
</dbReference>
<keyword evidence="6" id="KW-0444">Lipid biosynthesis</keyword>
<dbReference type="GeneID" id="25332885"/>
<evidence type="ECO:0000256" key="1">
    <source>
        <dbReference type="ARBA" id="ARBA00022603"/>
    </source>
</evidence>
<keyword evidence="3 5" id="KW-0949">S-adenosyl-L-methionine</keyword>
<keyword evidence="10" id="KW-1185">Reference proteome</keyword>
<dbReference type="PANTHER" id="PTHR44068">
    <property type="entry name" value="ZGC:194242"/>
    <property type="match status" value="1"/>
</dbReference>
<comment type="pathway">
    <text evidence="6">Steroid metabolism.</text>
</comment>
<evidence type="ECO:0000313" key="9">
    <source>
        <dbReference type="EMBL" id="KIW49284.1"/>
    </source>
</evidence>
<dbReference type="Pfam" id="PF08241">
    <property type="entry name" value="Methyltransf_11"/>
    <property type="match status" value="1"/>
</dbReference>
<sequence length="449" mass="49797">MTGTSPPPRQKQDFTAVVGTYTAHFDQAQVDDDEPADAVTEDQRQKRQGKAAQVTDSYYEFATAAYENNWSTRFHYAPFSPTDTLHSAQCFCEHRLALFMGLKPGMKVLDVGCGVGGPAREMAKLVGCEVIGITINQNQVDRAVQLTAQEGLTGMCTFIKADWHDLPFADNSFDAAFAIEATCHASSLRTVYTNICRVLKPGGVFGVSEWVLTPAFDPSNAKHIDMRNRMERGNGISNLHTSDEARGAMTAAGFDILHEEDFARYFDYLKNNNSSSHTKGQTGNNSLGAAVVGKVGSTEETQIKITSPVLIPYSSDTYPDPRSNLDWRCAPASGPLLVTPSPHRDWWWLLEGKTHLATTWADYWTAWKMSRFARRAWYALVWTLEHLGYSRAQGVCEAMDTMAYCVDSAADAGREGIFSPCWWFVATKPVGQRVADGNMKAKRKQYCDT</sequence>
<dbReference type="GO" id="GO:0003838">
    <property type="term" value="F:sterol 24-C-methyltransferase activity"/>
    <property type="evidence" value="ECO:0007669"/>
    <property type="project" value="TreeGrafter"/>
</dbReference>
<comment type="function">
    <text evidence="6">Catalyzes the transfer of methyl groups from S-adenosyl-methionine to the C-24 of sterols.</text>
</comment>
<comment type="similarity">
    <text evidence="4 5 6">Belongs to the class I-like SAM-binding methyltransferase superfamily. Erg6/SMT family.</text>
</comment>
<organism evidence="9 10">
    <name type="scientific">Exophiala xenobiotica</name>
    <dbReference type="NCBI Taxonomy" id="348802"/>
    <lineage>
        <taxon>Eukaryota</taxon>
        <taxon>Fungi</taxon>
        <taxon>Dikarya</taxon>
        <taxon>Ascomycota</taxon>
        <taxon>Pezizomycotina</taxon>
        <taxon>Eurotiomycetes</taxon>
        <taxon>Chaetothyriomycetidae</taxon>
        <taxon>Chaetothyriales</taxon>
        <taxon>Herpotrichiellaceae</taxon>
        <taxon>Exophiala</taxon>
    </lineage>
</organism>
<dbReference type="Proteomes" id="UP000054342">
    <property type="component" value="Unassembled WGS sequence"/>
</dbReference>
<evidence type="ECO:0000313" key="10">
    <source>
        <dbReference type="Proteomes" id="UP000054342"/>
    </source>
</evidence>
<dbReference type="InterPro" id="IPR029063">
    <property type="entry name" value="SAM-dependent_MTases_sf"/>
</dbReference>
<dbReference type="HOGENOM" id="CLU_039068_5_3_1"/>
<dbReference type="SUPFAM" id="SSF53335">
    <property type="entry name" value="S-adenosyl-L-methionine-dependent methyltransferases"/>
    <property type="match status" value="1"/>
</dbReference>
<dbReference type="Pfam" id="PF08498">
    <property type="entry name" value="Sterol_MT_C"/>
    <property type="match status" value="1"/>
</dbReference>
<feature type="domain" description="SAM-dependent methyltransferase Erg6/SMT-type" evidence="8">
    <location>
        <begin position="58"/>
        <end position="263"/>
    </location>
</feature>
<reference evidence="9 10" key="1">
    <citation type="submission" date="2015-01" db="EMBL/GenBank/DDBJ databases">
        <title>The Genome Sequence of Exophiala xenobiotica CBS118157.</title>
        <authorList>
            <consortium name="The Broad Institute Genomics Platform"/>
            <person name="Cuomo C."/>
            <person name="de Hoog S."/>
            <person name="Gorbushina A."/>
            <person name="Stielow B."/>
            <person name="Teixiera M."/>
            <person name="Abouelleil A."/>
            <person name="Chapman S.B."/>
            <person name="Priest M."/>
            <person name="Young S.K."/>
            <person name="Wortman J."/>
            <person name="Nusbaum C."/>
            <person name="Birren B."/>
        </authorList>
    </citation>
    <scope>NUCLEOTIDE SEQUENCE [LARGE SCALE GENOMIC DNA]</scope>
    <source>
        <strain evidence="9 10">CBS 118157</strain>
    </source>
</reference>
<dbReference type="InterPro" id="IPR050447">
    <property type="entry name" value="Erg6_SMT_methyltransf"/>
</dbReference>
<proteinExistence type="inferred from homology"/>
<evidence type="ECO:0000256" key="5">
    <source>
        <dbReference type="PROSITE-ProRule" id="PRU01022"/>
    </source>
</evidence>
<keyword evidence="2 5" id="KW-0808">Transferase</keyword>
<dbReference type="EMBL" id="KN847323">
    <property type="protein sequence ID" value="KIW49284.1"/>
    <property type="molecule type" value="Genomic_DNA"/>
</dbReference>
<dbReference type="Gene3D" id="3.40.50.150">
    <property type="entry name" value="Vaccinia Virus protein VP39"/>
    <property type="match status" value="1"/>
</dbReference>
<evidence type="ECO:0000259" key="8">
    <source>
        <dbReference type="PROSITE" id="PS51685"/>
    </source>
</evidence>
<dbReference type="InterPro" id="IPR013216">
    <property type="entry name" value="Methyltransf_11"/>
</dbReference>
<feature type="region of interest" description="Disordered" evidence="7">
    <location>
        <begin position="26"/>
        <end position="50"/>
    </location>
</feature>
<protein>
    <recommendedName>
        <fullName evidence="6">Sterol 24-C-methyltransferase</fullName>
        <ecNumber evidence="6">2.1.1.-</ecNumber>
    </recommendedName>
    <alternativeName>
        <fullName evidence="6">Delta(24)-sterol C-methyltransferase</fullName>
    </alternativeName>
</protein>
<dbReference type="CDD" id="cd02440">
    <property type="entry name" value="AdoMet_MTases"/>
    <property type="match status" value="1"/>
</dbReference>
<keyword evidence="6" id="KW-0443">Lipid metabolism</keyword>
<dbReference type="AlphaFoldDB" id="A0A0D2EN36"/>
<dbReference type="PROSITE" id="PS51685">
    <property type="entry name" value="SAM_MT_ERG6_SMT"/>
    <property type="match status" value="1"/>
</dbReference>
<accession>A0A0D2EN36</accession>
<keyword evidence="6" id="KW-0753">Steroid metabolism</keyword>
<dbReference type="OrthoDB" id="540004at2759"/>
<dbReference type="InterPro" id="IPR013705">
    <property type="entry name" value="Sterol_MeTrfase_C"/>
</dbReference>